<organism evidence="2 3">
    <name type="scientific">Seminavis robusta</name>
    <dbReference type="NCBI Taxonomy" id="568900"/>
    <lineage>
        <taxon>Eukaryota</taxon>
        <taxon>Sar</taxon>
        <taxon>Stramenopiles</taxon>
        <taxon>Ochrophyta</taxon>
        <taxon>Bacillariophyta</taxon>
        <taxon>Bacillariophyceae</taxon>
        <taxon>Bacillariophycidae</taxon>
        <taxon>Naviculales</taxon>
        <taxon>Naviculaceae</taxon>
        <taxon>Seminavis</taxon>
    </lineage>
</organism>
<dbReference type="EMBL" id="CAICTM010000687">
    <property type="protein sequence ID" value="CAB9514989.1"/>
    <property type="molecule type" value="Genomic_DNA"/>
</dbReference>
<evidence type="ECO:0000313" key="2">
    <source>
        <dbReference type="EMBL" id="CAB9514989.1"/>
    </source>
</evidence>
<gene>
    <name evidence="2" type="ORF">SEMRO_688_G187360.1</name>
</gene>
<feature type="chain" id="PRO_5040457492" evidence="1">
    <location>
        <begin position="27"/>
        <end position="306"/>
    </location>
</feature>
<dbReference type="OrthoDB" id="6262482at2759"/>
<proteinExistence type="predicted"/>
<evidence type="ECO:0000256" key="1">
    <source>
        <dbReference type="SAM" id="SignalP"/>
    </source>
</evidence>
<feature type="signal peptide" evidence="1">
    <location>
        <begin position="1"/>
        <end position="26"/>
    </location>
</feature>
<keyword evidence="3" id="KW-1185">Reference proteome</keyword>
<dbReference type="Proteomes" id="UP001153069">
    <property type="component" value="Unassembled WGS sequence"/>
</dbReference>
<sequence length="306" mass="33859">MVIASTRRSFALAAILANALVRTASAGFKAECFSRSDCTGPVLVNGDGNCSMPLREALDGRDPTYPLVPGYPSAYYRGPTIGGILREDVCDSRESVVSAAEAIQYCFDIGAKSSCESKPKGCDCMQNPMSWGETHFRSYGGEDFDFHGVCDLVLFSAPEMNTTIHVRTEQKFEYSYISNAAILINGDILEIGGWGKVIWNGIEDWDLPPTLGGYPLAVKHINRKNTVFTIDVGHGQQIRFKAYKSMVASLNDAQHTLKNPPKWKSFLGSSNYYLFYDYERFPYMCLHSPDGEALPVTAIAWKHVCI</sequence>
<dbReference type="AlphaFoldDB" id="A0A9N8E6Y0"/>
<comment type="caution">
    <text evidence="2">The sequence shown here is derived from an EMBL/GenBank/DDBJ whole genome shotgun (WGS) entry which is preliminary data.</text>
</comment>
<accession>A0A9N8E6Y0</accession>
<reference evidence="2" key="1">
    <citation type="submission" date="2020-06" db="EMBL/GenBank/DDBJ databases">
        <authorList>
            <consortium name="Plant Systems Biology data submission"/>
        </authorList>
    </citation>
    <scope>NUCLEOTIDE SEQUENCE</scope>
    <source>
        <strain evidence="2">D6</strain>
    </source>
</reference>
<keyword evidence="1" id="KW-0732">Signal</keyword>
<name>A0A9N8E6Y0_9STRA</name>
<evidence type="ECO:0000313" key="3">
    <source>
        <dbReference type="Proteomes" id="UP001153069"/>
    </source>
</evidence>
<protein>
    <submittedName>
        <fullName evidence="2">Uncharacterized protein</fullName>
    </submittedName>
</protein>